<dbReference type="RefSeq" id="XP_004444932.1">
    <property type="nucleotide sequence ID" value="XM_004444875.1"/>
</dbReference>
<gene>
    <name evidence="2" type="ORF">CIMG_13630</name>
</gene>
<organism evidence="2 3">
    <name type="scientific">Coccidioides immitis (strain RS)</name>
    <name type="common">Valley fever fungus</name>
    <dbReference type="NCBI Taxonomy" id="246410"/>
    <lineage>
        <taxon>Eukaryota</taxon>
        <taxon>Fungi</taxon>
        <taxon>Dikarya</taxon>
        <taxon>Ascomycota</taxon>
        <taxon>Pezizomycotina</taxon>
        <taxon>Eurotiomycetes</taxon>
        <taxon>Eurotiomycetidae</taxon>
        <taxon>Onygenales</taxon>
        <taxon>Onygenaceae</taxon>
        <taxon>Coccidioides</taxon>
    </lineage>
</organism>
<reference evidence="3" key="1">
    <citation type="journal article" date="2009" name="Genome Res.">
        <title>Comparative genomic analyses of the human fungal pathogens Coccidioides and their relatives.</title>
        <authorList>
            <person name="Sharpton T.J."/>
            <person name="Stajich J.E."/>
            <person name="Rounsley S.D."/>
            <person name="Gardner M.J."/>
            <person name="Wortman J.R."/>
            <person name="Jordar V.S."/>
            <person name="Maiti R."/>
            <person name="Kodira C.D."/>
            <person name="Neafsey D.E."/>
            <person name="Zeng Q."/>
            <person name="Hung C.-Y."/>
            <person name="McMahan C."/>
            <person name="Muszewska A."/>
            <person name="Grynberg M."/>
            <person name="Mandel M.A."/>
            <person name="Kellner E.M."/>
            <person name="Barker B.M."/>
            <person name="Galgiani J.N."/>
            <person name="Orbach M.J."/>
            <person name="Kirkland T.N."/>
            <person name="Cole G.T."/>
            <person name="Henn M.R."/>
            <person name="Birren B.W."/>
            <person name="Taylor J.W."/>
        </authorList>
    </citation>
    <scope>NUCLEOTIDE SEQUENCE [LARGE SCALE GENOMIC DNA]</scope>
    <source>
        <strain evidence="3">RS</strain>
    </source>
</reference>
<feature type="region of interest" description="Disordered" evidence="1">
    <location>
        <begin position="1"/>
        <end position="46"/>
    </location>
</feature>
<evidence type="ECO:0000313" key="2">
    <source>
        <dbReference type="EMBL" id="KJF61405.1"/>
    </source>
</evidence>
<feature type="compositionally biased region" description="Polar residues" evidence="1">
    <location>
        <begin position="1"/>
        <end position="20"/>
    </location>
</feature>
<dbReference type="KEGG" id="cim:CIMG_13630"/>
<name>A0A0D8JVP9_COCIM</name>
<keyword evidence="3" id="KW-1185">Reference proteome</keyword>
<dbReference type="Proteomes" id="UP000001261">
    <property type="component" value="Unassembled WGS sequence"/>
</dbReference>
<dbReference type="InParanoid" id="A0A0D8JVP9"/>
<reference evidence="3" key="2">
    <citation type="journal article" date="2010" name="Genome Res.">
        <title>Population genomic sequencing of Coccidioides fungi reveals recent hybridization and transposon control.</title>
        <authorList>
            <person name="Neafsey D.E."/>
            <person name="Barker B.M."/>
            <person name="Sharpton T.J."/>
            <person name="Stajich J.E."/>
            <person name="Park D.J."/>
            <person name="Whiston E."/>
            <person name="Hung C.-Y."/>
            <person name="McMahan C."/>
            <person name="White J."/>
            <person name="Sykes S."/>
            <person name="Heiman D."/>
            <person name="Young S."/>
            <person name="Zeng Q."/>
            <person name="Abouelleil A."/>
            <person name="Aftuck L."/>
            <person name="Bessette D."/>
            <person name="Brown A."/>
            <person name="FitzGerald M."/>
            <person name="Lui A."/>
            <person name="Macdonald J.P."/>
            <person name="Priest M."/>
            <person name="Orbach M.J."/>
            <person name="Galgiani J.N."/>
            <person name="Kirkland T.N."/>
            <person name="Cole G.T."/>
            <person name="Birren B.W."/>
            <person name="Henn M.R."/>
            <person name="Taylor J.W."/>
            <person name="Rounsley S.D."/>
        </authorList>
    </citation>
    <scope>GENOME REANNOTATION</scope>
    <source>
        <strain evidence="3">RS</strain>
    </source>
</reference>
<proteinExistence type="predicted"/>
<evidence type="ECO:0000313" key="3">
    <source>
        <dbReference type="Proteomes" id="UP000001261"/>
    </source>
</evidence>
<dbReference type="GeneID" id="24165257"/>
<dbReference type="EMBL" id="GG704915">
    <property type="protein sequence ID" value="KJF61405.1"/>
    <property type="molecule type" value="Genomic_DNA"/>
</dbReference>
<dbReference type="AlphaFoldDB" id="A0A0D8JVP9"/>
<sequence>MDNDLESSSAPTPNPTSRNMSPAGHMEDASTSAGAHSQPAGITRRVGFLRGGIAGRRFRETTPRIEKNFNIADKMVTDVTGTTIRSIPMLQGEKNVNNWLTIVKLQLNHYGWGIPKTYKSNGEVP</sequence>
<accession>A0A0D8JVP9</accession>
<protein>
    <submittedName>
        <fullName evidence="2">Uncharacterized protein</fullName>
    </submittedName>
</protein>
<evidence type="ECO:0000256" key="1">
    <source>
        <dbReference type="SAM" id="MobiDB-lite"/>
    </source>
</evidence>
<dbReference type="VEuPathDB" id="FungiDB:CIMG_13630"/>